<dbReference type="SUPFAM" id="SSF81383">
    <property type="entry name" value="F-box domain"/>
    <property type="match status" value="1"/>
</dbReference>
<dbReference type="Gene3D" id="3.80.10.10">
    <property type="entry name" value="Ribonuclease Inhibitor"/>
    <property type="match status" value="1"/>
</dbReference>
<gene>
    <name evidence="2" type="ORF">CARUB_v10007533mg</name>
</gene>
<dbReference type="InterPro" id="IPR001810">
    <property type="entry name" value="F-box_dom"/>
</dbReference>
<dbReference type="InterPro" id="IPR050232">
    <property type="entry name" value="FBL13/AtMIF1-like"/>
</dbReference>
<dbReference type="STRING" id="81985.R0H5T1"/>
<dbReference type="Proteomes" id="UP000029121">
    <property type="component" value="Unassembled WGS sequence"/>
</dbReference>
<organism evidence="2 3">
    <name type="scientific">Capsella rubella</name>
    <dbReference type="NCBI Taxonomy" id="81985"/>
    <lineage>
        <taxon>Eukaryota</taxon>
        <taxon>Viridiplantae</taxon>
        <taxon>Streptophyta</taxon>
        <taxon>Embryophyta</taxon>
        <taxon>Tracheophyta</taxon>
        <taxon>Spermatophyta</taxon>
        <taxon>Magnoliopsida</taxon>
        <taxon>eudicotyledons</taxon>
        <taxon>Gunneridae</taxon>
        <taxon>Pentapetalae</taxon>
        <taxon>rosids</taxon>
        <taxon>malvids</taxon>
        <taxon>Brassicales</taxon>
        <taxon>Brassicaceae</taxon>
        <taxon>Camelineae</taxon>
        <taxon>Capsella</taxon>
    </lineage>
</organism>
<dbReference type="Pfam" id="PF24758">
    <property type="entry name" value="LRR_At5g56370"/>
    <property type="match status" value="1"/>
</dbReference>
<dbReference type="Pfam" id="PF00646">
    <property type="entry name" value="F-box"/>
    <property type="match status" value="1"/>
</dbReference>
<proteinExistence type="predicted"/>
<evidence type="ECO:0000313" key="3">
    <source>
        <dbReference type="Proteomes" id="UP000029121"/>
    </source>
</evidence>
<dbReference type="InterPro" id="IPR036047">
    <property type="entry name" value="F-box-like_dom_sf"/>
</dbReference>
<dbReference type="InterPro" id="IPR032675">
    <property type="entry name" value="LRR_dom_sf"/>
</dbReference>
<name>R0H5T1_9BRAS</name>
<dbReference type="EMBL" id="KB870811">
    <property type="protein sequence ID" value="EOA18903.1"/>
    <property type="molecule type" value="Genomic_DNA"/>
</dbReference>
<feature type="domain" description="FBD" evidence="1">
    <location>
        <begin position="344"/>
        <end position="415"/>
    </location>
</feature>
<dbReference type="Pfam" id="PF08387">
    <property type="entry name" value="FBD"/>
    <property type="match status" value="1"/>
</dbReference>
<dbReference type="AlphaFoldDB" id="R0H5T1"/>
<dbReference type="OrthoDB" id="1098110at2759"/>
<dbReference type="InterPro" id="IPR055411">
    <property type="entry name" value="LRR_FXL15/At3g58940/PEG3-like"/>
</dbReference>
<reference evidence="3" key="1">
    <citation type="journal article" date="2013" name="Nat. Genet.">
        <title>The Capsella rubella genome and the genomic consequences of rapid mating system evolution.</title>
        <authorList>
            <person name="Slotte T."/>
            <person name="Hazzouri K.M."/>
            <person name="Agren J.A."/>
            <person name="Koenig D."/>
            <person name="Maumus F."/>
            <person name="Guo Y.L."/>
            <person name="Steige K."/>
            <person name="Platts A.E."/>
            <person name="Escobar J.S."/>
            <person name="Newman L.K."/>
            <person name="Wang W."/>
            <person name="Mandakova T."/>
            <person name="Vello E."/>
            <person name="Smith L.M."/>
            <person name="Henz S.R."/>
            <person name="Steffen J."/>
            <person name="Takuno S."/>
            <person name="Brandvain Y."/>
            <person name="Coop G."/>
            <person name="Andolfatto P."/>
            <person name="Hu T.T."/>
            <person name="Blanchette M."/>
            <person name="Clark R.M."/>
            <person name="Quesneville H."/>
            <person name="Nordborg M."/>
            <person name="Gaut B.S."/>
            <person name="Lysak M.A."/>
            <person name="Jenkins J."/>
            <person name="Grimwood J."/>
            <person name="Chapman J."/>
            <person name="Prochnik S."/>
            <person name="Shu S."/>
            <person name="Rokhsar D."/>
            <person name="Schmutz J."/>
            <person name="Weigel D."/>
            <person name="Wright S.I."/>
        </authorList>
    </citation>
    <scope>NUCLEOTIDE SEQUENCE [LARGE SCALE GENOMIC DNA]</scope>
    <source>
        <strain evidence="3">cv. Monte Gargano</strain>
    </source>
</reference>
<dbReference type="KEGG" id="crb:17880929"/>
<keyword evidence="3" id="KW-1185">Reference proteome</keyword>
<dbReference type="PANTHER" id="PTHR31900:SF34">
    <property type="entry name" value="EMB|CAB62440.1-RELATED"/>
    <property type="match status" value="1"/>
</dbReference>
<protein>
    <recommendedName>
        <fullName evidence="1">FBD domain-containing protein</fullName>
    </recommendedName>
</protein>
<accession>R0H5T1</accession>
<dbReference type="PANTHER" id="PTHR31900">
    <property type="entry name" value="F-BOX/RNI SUPERFAMILY PROTEIN-RELATED"/>
    <property type="match status" value="1"/>
</dbReference>
<dbReference type="SMART" id="SM00579">
    <property type="entry name" value="FBD"/>
    <property type="match status" value="1"/>
</dbReference>
<evidence type="ECO:0000259" key="1">
    <source>
        <dbReference type="SMART" id="SM00579"/>
    </source>
</evidence>
<dbReference type="InterPro" id="IPR006566">
    <property type="entry name" value="FBD"/>
</dbReference>
<sequence length="415" mass="47169">MDMISQCSEDLIFRILSLVTTKDVLAMSCVSRRWRSLWNLVSRLDFDDSNHENDYKRFTQFVYETLRLNKAPFLEKLHLSLGPKCDAVDVGIWIDTAVSHRLRDLIVQVRPGSGSVSLPGSLFTCETLETLVLARCRVSDVPCFLPSLWKMSLRDVVYASLPKLLSGCPNLEVLKLVVEREEEEEEDQGEVDDITVAVPCLWLLEFCDVRNGSKGGVHVIEAPLLECLKIVDDVVYDSRRIENMPNLMAAHVDITQGVTHRFLRALASATRLYLCVSLLSEVPSMSIHFYRLVHLELNTCAQGWWELLSQMLQSSPKLASLKLTDEHELEFPSEETPDCWKRPSSVPKNLETFAWSGYKGRQGDIEMATYVINNATRLKTATFSPQCIDFEAKDRMLKDLVSVSRLSLSCRLLFD</sequence>
<dbReference type="Gene3D" id="1.20.1280.50">
    <property type="match status" value="1"/>
</dbReference>
<evidence type="ECO:0000313" key="2">
    <source>
        <dbReference type="EMBL" id="EOA18903.1"/>
    </source>
</evidence>
<dbReference type="SUPFAM" id="SSF52058">
    <property type="entry name" value="L domain-like"/>
    <property type="match status" value="1"/>
</dbReference>